<name>A0A6I3KG58_9HYPH</name>
<evidence type="ECO:0000313" key="3">
    <source>
        <dbReference type="Proteomes" id="UP000440694"/>
    </source>
</evidence>
<keyword evidence="1" id="KW-0732">Signal</keyword>
<proteinExistence type="predicted"/>
<dbReference type="EMBL" id="WMBQ01000001">
    <property type="protein sequence ID" value="MTD93156.1"/>
    <property type="molecule type" value="Genomic_DNA"/>
</dbReference>
<dbReference type="RefSeq" id="WP_154737722.1">
    <property type="nucleotide sequence ID" value="NZ_WMBQ01000001.1"/>
</dbReference>
<protein>
    <recommendedName>
        <fullName evidence="4">Outer membrane lipoprotein-sorting protein</fullName>
    </recommendedName>
</protein>
<evidence type="ECO:0000256" key="1">
    <source>
        <dbReference type="SAM" id="SignalP"/>
    </source>
</evidence>
<accession>A0A6I3KG58</accession>
<dbReference type="Gene3D" id="2.50.20.20">
    <property type="match status" value="1"/>
</dbReference>
<gene>
    <name evidence="2" type="ORF">GIW81_02270</name>
</gene>
<comment type="caution">
    <text evidence="2">The sequence shown here is derived from an EMBL/GenBank/DDBJ whole genome shotgun (WGS) entry which is preliminary data.</text>
</comment>
<reference evidence="2 3" key="1">
    <citation type="submission" date="2019-11" db="EMBL/GenBank/DDBJ databases">
        <title>Identification of a novel strain.</title>
        <authorList>
            <person name="Xu Q."/>
            <person name="Wang G."/>
        </authorList>
    </citation>
    <scope>NUCLEOTIDE SEQUENCE [LARGE SCALE GENOMIC DNA]</scope>
    <source>
        <strain evidence="3">xq</strain>
    </source>
</reference>
<keyword evidence="3" id="KW-1185">Reference proteome</keyword>
<dbReference type="Proteomes" id="UP000440694">
    <property type="component" value="Unassembled WGS sequence"/>
</dbReference>
<feature type="signal peptide" evidence="1">
    <location>
        <begin position="1"/>
        <end position="20"/>
    </location>
</feature>
<feature type="chain" id="PRO_5026121910" description="Outer membrane lipoprotein-sorting protein" evidence="1">
    <location>
        <begin position="21"/>
        <end position="211"/>
    </location>
</feature>
<organism evidence="2 3">
    <name type="scientific">Hyphomicrobium album</name>
    <dbReference type="NCBI Taxonomy" id="2665159"/>
    <lineage>
        <taxon>Bacteria</taxon>
        <taxon>Pseudomonadati</taxon>
        <taxon>Pseudomonadota</taxon>
        <taxon>Alphaproteobacteria</taxon>
        <taxon>Hyphomicrobiales</taxon>
        <taxon>Hyphomicrobiaceae</taxon>
        <taxon>Hyphomicrobium</taxon>
    </lineage>
</organism>
<dbReference type="AlphaFoldDB" id="A0A6I3KG58"/>
<evidence type="ECO:0000313" key="2">
    <source>
        <dbReference type="EMBL" id="MTD93156.1"/>
    </source>
</evidence>
<sequence length="211" mass="22976">MHRCALFCALAAGLAGPALADEKCRGEVAAAFNKQRTSRAFAMTTELKTPSGVVEIKAEYQPPDRMRQTVTAPGQEMLETVLYGQRAYSRQGTKWEELMPAVAQTIIAQVRAATIDPPKEVGNFDCMGTTTLDGKEYLAYRSVEKQADAGAATGAPQLHRMIYLDPKTGLPALNIVAGDGPNAETVFKATYDYPEKIEIEDHPDAPLVKMR</sequence>
<evidence type="ECO:0008006" key="4">
    <source>
        <dbReference type="Google" id="ProtNLM"/>
    </source>
</evidence>